<dbReference type="Proteomes" id="UP000759537">
    <property type="component" value="Unassembled WGS sequence"/>
</dbReference>
<feature type="compositionally biased region" description="Polar residues" evidence="3">
    <location>
        <begin position="16"/>
        <end position="26"/>
    </location>
</feature>
<evidence type="ECO:0000313" key="5">
    <source>
        <dbReference type="EMBL" id="KAF8479569.1"/>
    </source>
</evidence>
<keyword evidence="2" id="KW-0175">Coiled coil</keyword>
<comment type="caution">
    <text evidence="5">The sequence shown here is derived from an EMBL/GenBank/DDBJ whole genome shotgun (WGS) entry which is preliminary data.</text>
</comment>
<keyword evidence="1" id="KW-0862">Zinc</keyword>
<dbReference type="PROSITE" id="PS00028">
    <property type="entry name" value="ZINC_FINGER_C2H2_1"/>
    <property type="match status" value="1"/>
</dbReference>
<name>A0A9P5T936_9AGAM</name>
<dbReference type="PANTHER" id="PTHR36167:SF3">
    <property type="entry name" value="C2H2 FINGER DOMAIN TRANSCRIPTION FACTOR (EUROFUNG)-RELATED"/>
    <property type="match status" value="1"/>
</dbReference>
<dbReference type="GO" id="GO:0008270">
    <property type="term" value="F:zinc ion binding"/>
    <property type="evidence" value="ECO:0007669"/>
    <property type="project" value="UniProtKB-KW"/>
</dbReference>
<protein>
    <recommendedName>
        <fullName evidence="4">C2H2-type domain-containing protein</fullName>
    </recommendedName>
</protein>
<sequence length="429" mass="47871">MPSPSSASFSAGRRPSTASSGASSGWESRGAETLQDVTSVTPTHDLPSGEQSASPYHSAFSNPFNEHNVATRSRSSGVVGVDPLLHSETAQTRMHSPPSSFVPIARAVASEEEQDAVPPDPSVSKTYSFVSLPGNAVRKRPRRRYDEIERLYHCSWTDCTKSYGTLNHLNAHIVMQRHGNKRTPAEFKELRKQWRKAKKDESERMARLERAEERFNMRSEQAAMQYPPQSYERQPRSLSYGRQQLYGPGMPGHDMDQQLAAGEAMPRYPLSTETSSMRAQPLQPQQYGYTISGAAHSLYSVVPPTTPIPSSWPEQSTQYEGATPPQQGGPTPGHAHLPAQAAYDYERERQGQSWTPPSVPHSSVPVASYDVSTSYPQPQAQQRVNTLPPDSTLLTPLPGYQSTVEPEYEEEYDTKQQFWTEQQQQQQQH</sequence>
<evidence type="ECO:0000256" key="2">
    <source>
        <dbReference type="SAM" id="Coils"/>
    </source>
</evidence>
<evidence type="ECO:0000313" key="6">
    <source>
        <dbReference type="Proteomes" id="UP000759537"/>
    </source>
</evidence>
<dbReference type="GO" id="GO:0006355">
    <property type="term" value="P:regulation of DNA-templated transcription"/>
    <property type="evidence" value="ECO:0007669"/>
    <property type="project" value="InterPro"/>
</dbReference>
<evidence type="ECO:0000256" key="1">
    <source>
        <dbReference type="PROSITE-ProRule" id="PRU00042"/>
    </source>
</evidence>
<keyword evidence="1" id="KW-0863">Zinc-finger</keyword>
<reference evidence="5" key="2">
    <citation type="journal article" date="2020" name="Nat. Commun.">
        <title>Large-scale genome sequencing of mycorrhizal fungi provides insights into the early evolution of symbiotic traits.</title>
        <authorList>
            <person name="Miyauchi S."/>
            <person name="Kiss E."/>
            <person name="Kuo A."/>
            <person name="Drula E."/>
            <person name="Kohler A."/>
            <person name="Sanchez-Garcia M."/>
            <person name="Morin E."/>
            <person name="Andreopoulos B."/>
            <person name="Barry K.W."/>
            <person name="Bonito G."/>
            <person name="Buee M."/>
            <person name="Carver A."/>
            <person name="Chen C."/>
            <person name="Cichocki N."/>
            <person name="Clum A."/>
            <person name="Culley D."/>
            <person name="Crous P.W."/>
            <person name="Fauchery L."/>
            <person name="Girlanda M."/>
            <person name="Hayes R.D."/>
            <person name="Keri Z."/>
            <person name="LaButti K."/>
            <person name="Lipzen A."/>
            <person name="Lombard V."/>
            <person name="Magnuson J."/>
            <person name="Maillard F."/>
            <person name="Murat C."/>
            <person name="Nolan M."/>
            <person name="Ohm R.A."/>
            <person name="Pangilinan J."/>
            <person name="Pereira M.F."/>
            <person name="Perotto S."/>
            <person name="Peter M."/>
            <person name="Pfister S."/>
            <person name="Riley R."/>
            <person name="Sitrit Y."/>
            <person name="Stielow J.B."/>
            <person name="Szollosi G."/>
            <person name="Zifcakova L."/>
            <person name="Stursova M."/>
            <person name="Spatafora J.W."/>
            <person name="Tedersoo L."/>
            <person name="Vaario L.M."/>
            <person name="Yamada A."/>
            <person name="Yan M."/>
            <person name="Wang P."/>
            <person name="Xu J."/>
            <person name="Bruns T."/>
            <person name="Baldrian P."/>
            <person name="Vilgalys R."/>
            <person name="Dunand C."/>
            <person name="Henrissat B."/>
            <person name="Grigoriev I.V."/>
            <person name="Hibbett D."/>
            <person name="Nagy L.G."/>
            <person name="Martin F.M."/>
        </authorList>
    </citation>
    <scope>NUCLEOTIDE SEQUENCE</scope>
    <source>
        <strain evidence="5">Prilba</strain>
    </source>
</reference>
<dbReference type="PROSITE" id="PS50157">
    <property type="entry name" value="ZINC_FINGER_C2H2_2"/>
    <property type="match status" value="1"/>
</dbReference>
<feature type="region of interest" description="Disordered" evidence="3">
    <location>
        <begin position="1"/>
        <end position="77"/>
    </location>
</feature>
<organism evidence="5 6">
    <name type="scientific">Russula ochroleuca</name>
    <dbReference type="NCBI Taxonomy" id="152965"/>
    <lineage>
        <taxon>Eukaryota</taxon>
        <taxon>Fungi</taxon>
        <taxon>Dikarya</taxon>
        <taxon>Basidiomycota</taxon>
        <taxon>Agaricomycotina</taxon>
        <taxon>Agaricomycetes</taxon>
        <taxon>Russulales</taxon>
        <taxon>Russulaceae</taxon>
        <taxon>Russula</taxon>
    </lineage>
</organism>
<feature type="coiled-coil region" evidence="2">
    <location>
        <begin position="191"/>
        <end position="218"/>
    </location>
</feature>
<accession>A0A9P5T936</accession>
<proteinExistence type="predicted"/>
<keyword evidence="1" id="KW-0479">Metal-binding</keyword>
<feature type="compositionally biased region" description="Polar residues" evidence="3">
    <location>
        <begin position="370"/>
        <end position="385"/>
    </location>
</feature>
<feature type="compositionally biased region" description="Low complexity" evidence="3">
    <location>
        <begin position="386"/>
        <end position="398"/>
    </location>
</feature>
<feature type="compositionally biased region" description="Polar residues" evidence="3">
    <location>
        <begin position="49"/>
        <end position="76"/>
    </location>
</feature>
<keyword evidence="6" id="KW-1185">Reference proteome</keyword>
<evidence type="ECO:0000256" key="3">
    <source>
        <dbReference type="SAM" id="MobiDB-lite"/>
    </source>
</evidence>
<gene>
    <name evidence="5" type="ORF">DFH94DRAFT_650953</name>
</gene>
<evidence type="ECO:0000259" key="4">
    <source>
        <dbReference type="PROSITE" id="PS50157"/>
    </source>
</evidence>
<dbReference type="Gene3D" id="3.30.160.60">
    <property type="entry name" value="Classic Zinc Finger"/>
    <property type="match status" value="1"/>
</dbReference>
<feature type="domain" description="C2H2-type" evidence="4">
    <location>
        <begin position="152"/>
        <end position="183"/>
    </location>
</feature>
<reference evidence="5" key="1">
    <citation type="submission" date="2019-10" db="EMBL/GenBank/DDBJ databases">
        <authorList>
            <consortium name="DOE Joint Genome Institute"/>
            <person name="Kuo A."/>
            <person name="Miyauchi S."/>
            <person name="Kiss E."/>
            <person name="Drula E."/>
            <person name="Kohler A."/>
            <person name="Sanchez-Garcia M."/>
            <person name="Andreopoulos B."/>
            <person name="Barry K.W."/>
            <person name="Bonito G."/>
            <person name="Buee M."/>
            <person name="Carver A."/>
            <person name="Chen C."/>
            <person name="Cichocki N."/>
            <person name="Clum A."/>
            <person name="Culley D."/>
            <person name="Crous P.W."/>
            <person name="Fauchery L."/>
            <person name="Girlanda M."/>
            <person name="Hayes R."/>
            <person name="Keri Z."/>
            <person name="LaButti K."/>
            <person name="Lipzen A."/>
            <person name="Lombard V."/>
            <person name="Magnuson J."/>
            <person name="Maillard F."/>
            <person name="Morin E."/>
            <person name="Murat C."/>
            <person name="Nolan M."/>
            <person name="Ohm R."/>
            <person name="Pangilinan J."/>
            <person name="Pereira M."/>
            <person name="Perotto S."/>
            <person name="Peter M."/>
            <person name="Riley R."/>
            <person name="Sitrit Y."/>
            <person name="Stielow B."/>
            <person name="Szollosi G."/>
            <person name="Zifcakova L."/>
            <person name="Stursova M."/>
            <person name="Spatafora J.W."/>
            <person name="Tedersoo L."/>
            <person name="Vaario L.-M."/>
            <person name="Yamada A."/>
            <person name="Yan M."/>
            <person name="Wang P."/>
            <person name="Xu J."/>
            <person name="Bruns T."/>
            <person name="Baldrian P."/>
            <person name="Vilgalys R."/>
            <person name="Henrissat B."/>
            <person name="Grigoriev I.V."/>
            <person name="Hibbett D."/>
            <person name="Nagy L.G."/>
            <person name="Martin F.M."/>
        </authorList>
    </citation>
    <scope>NUCLEOTIDE SEQUENCE</scope>
    <source>
        <strain evidence="5">Prilba</strain>
    </source>
</reference>
<dbReference type="InterPro" id="IPR039327">
    <property type="entry name" value="CON7-like"/>
</dbReference>
<feature type="compositionally biased region" description="Low complexity" evidence="3">
    <location>
        <begin position="321"/>
        <end position="336"/>
    </location>
</feature>
<dbReference type="AlphaFoldDB" id="A0A9P5T936"/>
<dbReference type="EMBL" id="WHVB01000009">
    <property type="protein sequence ID" value="KAF8479569.1"/>
    <property type="molecule type" value="Genomic_DNA"/>
</dbReference>
<dbReference type="OrthoDB" id="1939603at2759"/>
<dbReference type="InterPro" id="IPR013087">
    <property type="entry name" value="Znf_C2H2_type"/>
</dbReference>
<feature type="region of interest" description="Disordered" evidence="3">
    <location>
        <begin position="306"/>
        <end position="429"/>
    </location>
</feature>
<dbReference type="PANTHER" id="PTHR36167">
    <property type="entry name" value="C2H2 FINGER DOMAIN TRANSCRIPTION FACTOR (EUROFUNG)-RELATED"/>
    <property type="match status" value="1"/>
</dbReference>